<dbReference type="Bgee" id="ENSCHIG00000014639">
    <property type="expression patterns" value="Expressed in fallopian tube and 4 other cell types or tissues"/>
</dbReference>
<evidence type="ECO:0000313" key="3">
    <source>
        <dbReference type="Proteomes" id="UP000291000"/>
    </source>
</evidence>
<keyword evidence="1" id="KW-0472">Membrane</keyword>
<sequence length="75" mass="8516">MAATERGWCLCELKFFNSLFFPGLIACGTLYVCVLTVLWGIRVLLQRKCLCHLAKLGKIKQEGVLWCALRALQEK</sequence>
<dbReference type="Proteomes" id="UP000291000">
    <property type="component" value="Unassembled WGS sequence"/>
</dbReference>
<accession>A0A452EME2</accession>
<feature type="transmembrane region" description="Helical" evidence="1">
    <location>
        <begin position="20"/>
        <end position="45"/>
    </location>
</feature>
<evidence type="ECO:0000313" key="2">
    <source>
        <dbReference type="Ensembl" id="ENSCHIP00000013079.1"/>
    </source>
</evidence>
<name>A0A452EME2_CAPHI</name>
<dbReference type="PROSITE" id="PS51257">
    <property type="entry name" value="PROKAR_LIPOPROTEIN"/>
    <property type="match status" value="1"/>
</dbReference>
<dbReference type="STRING" id="9925.ENSCHIP00000013079"/>
<reference evidence="2" key="3">
    <citation type="submission" date="2025-09" db="UniProtKB">
        <authorList>
            <consortium name="Ensembl"/>
        </authorList>
    </citation>
    <scope>IDENTIFICATION</scope>
</reference>
<keyword evidence="3" id="KW-1185">Reference proteome</keyword>
<reference evidence="3" key="1">
    <citation type="submission" date="2016-04" db="EMBL/GenBank/DDBJ databases">
        <title>Polished mammalian reference genomes with single-molecule sequencing and chromosome conformation capture applied to the Capra hircus genome.</title>
        <authorList>
            <person name="Bickhart D.M."/>
            <person name="Koren S."/>
            <person name="Rosen B."/>
            <person name="Hastie A."/>
            <person name="Liachko I."/>
            <person name="Sullivan S.T."/>
            <person name="Burton J."/>
            <person name="Sayre B.L."/>
            <person name="Huson H.J."/>
            <person name="Lee J."/>
            <person name="Lam E."/>
            <person name="Kelley C.M."/>
            <person name="Hutchison J.L."/>
            <person name="Zhou Y."/>
            <person name="Sun J."/>
            <person name="Crisa A."/>
            <person name="Schwartz J.C."/>
            <person name="Hammond J.A."/>
            <person name="Schroeder S.G."/>
            <person name="Liu G.E."/>
            <person name="Dunham M."/>
            <person name="Shendure J."/>
            <person name="Sonstegard T.S."/>
            <person name="Phillippy A.M."/>
            <person name="Van Tassell C.P."/>
            <person name="Smith T.P."/>
        </authorList>
    </citation>
    <scope>NUCLEOTIDE SEQUENCE [LARGE SCALE GENOMIC DNA]</scope>
</reference>
<dbReference type="AlphaFoldDB" id="A0A452EME2"/>
<protein>
    <submittedName>
        <fullName evidence="2">Uncharacterized protein</fullName>
    </submittedName>
</protein>
<proteinExistence type="predicted"/>
<keyword evidence="1" id="KW-0812">Transmembrane</keyword>
<reference evidence="2" key="2">
    <citation type="submission" date="2025-08" db="UniProtKB">
        <authorList>
            <consortium name="Ensembl"/>
        </authorList>
    </citation>
    <scope>IDENTIFICATION</scope>
</reference>
<dbReference type="Ensembl" id="ENSCHIT00000020870.1">
    <property type="protein sequence ID" value="ENSCHIP00000013079.1"/>
    <property type="gene ID" value="ENSCHIG00000014639.1"/>
</dbReference>
<evidence type="ECO:0000256" key="1">
    <source>
        <dbReference type="SAM" id="Phobius"/>
    </source>
</evidence>
<keyword evidence="1" id="KW-1133">Transmembrane helix</keyword>
<organism evidence="2 3">
    <name type="scientific">Capra hircus</name>
    <name type="common">Goat</name>
    <dbReference type="NCBI Taxonomy" id="9925"/>
    <lineage>
        <taxon>Eukaryota</taxon>
        <taxon>Metazoa</taxon>
        <taxon>Chordata</taxon>
        <taxon>Craniata</taxon>
        <taxon>Vertebrata</taxon>
        <taxon>Euteleostomi</taxon>
        <taxon>Mammalia</taxon>
        <taxon>Eutheria</taxon>
        <taxon>Laurasiatheria</taxon>
        <taxon>Artiodactyla</taxon>
        <taxon>Ruminantia</taxon>
        <taxon>Pecora</taxon>
        <taxon>Bovidae</taxon>
        <taxon>Caprinae</taxon>
        <taxon>Capra</taxon>
    </lineage>
</organism>